<accession>A0A7S3ZHI1</accession>
<dbReference type="EMBL" id="HBIV01051041">
    <property type="protein sequence ID" value="CAE0683339.1"/>
    <property type="molecule type" value="Transcribed_RNA"/>
</dbReference>
<name>A0A7S3ZHI1_9EUKA</name>
<feature type="transmembrane region" description="Helical" evidence="1">
    <location>
        <begin position="26"/>
        <end position="46"/>
    </location>
</feature>
<sequence>MCGVLSAIYLRLWRGLGAKGRQEHRGAFIVLGTVGMVVVHVLNLVVLPGYVMSVPRLDALLLETTVWPHLCDHLAFGFSLSHYLVRSEWRIQEDTKPHAQ</sequence>
<gene>
    <name evidence="2" type="ORF">LGLO00237_LOCUS35127</name>
</gene>
<keyword evidence="1" id="KW-1133">Transmembrane helix</keyword>
<evidence type="ECO:0000313" key="2">
    <source>
        <dbReference type="EMBL" id="CAE0683339.1"/>
    </source>
</evidence>
<proteinExistence type="predicted"/>
<keyword evidence="1" id="KW-0472">Membrane</keyword>
<protein>
    <submittedName>
        <fullName evidence="2">Uncharacterized protein</fullName>
    </submittedName>
</protein>
<dbReference type="AlphaFoldDB" id="A0A7S3ZHI1"/>
<organism evidence="2">
    <name type="scientific">Lotharella globosa</name>
    <dbReference type="NCBI Taxonomy" id="91324"/>
    <lineage>
        <taxon>Eukaryota</taxon>
        <taxon>Sar</taxon>
        <taxon>Rhizaria</taxon>
        <taxon>Cercozoa</taxon>
        <taxon>Chlorarachniophyceae</taxon>
        <taxon>Lotharella</taxon>
    </lineage>
</organism>
<reference evidence="2" key="1">
    <citation type="submission" date="2021-01" db="EMBL/GenBank/DDBJ databases">
        <authorList>
            <person name="Corre E."/>
            <person name="Pelletier E."/>
            <person name="Niang G."/>
            <person name="Scheremetjew M."/>
            <person name="Finn R."/>
            <person name="Kale V."/>
            <person name="Holt S."/>
            <person name="Cochrane G."/>
            <person name="Meng A."/>
            <person name="Brown T."/>
            <person name="Cohen L."/>
        </authorList>
    </citation>
    <scope>NUCLEOTIDE SEQUENCE</scope>
    <source>
        <strain evidence="2">CCCM811</strain>
    </source>
</reference>
<evidence type="ECO:0000256" key="1">
    <source>
        <dbReference type="SAM" id="Phobius"/>
    </source>
</evidence>
<keyword evidence="1" id="KW-0812">Transmembrane</keyword>